<dbReference type="InterPro" id="IPR006665">
    <property type="entry name" value="OmpA-like"/>
</dbReference>
<reference evidence="5 6" key="1">
    <citation type="submission" date="2016-11" db="EMBL/GenBank/DDBJ databases">
        <authorList>
            <person name="Jaros S."/>
            <person name="Januszkiewicz K."/>
            <person name="Wedrychowicz H."/>
        </authorList>
    </citation>
    <scope>NUCLEOTIDE SEQUENCE [LARGE SCALE GENOMIC DNA]</scope>
    <source>
        <strain evidence="5 6">DSM 21074</strain>
    </source>
</reference>
<feature type="domain" description="OmpA-like" evidence="4">
    <location>
        <begin position="209"/>
        <end position="331"/>
    </location>
</feature>
<dbReference type="STRING" id="1121955.SAMN02745146_2441"/>
<evidence type="ECO:0000313" key="6">
    <source>
        <dbReference type="Proteomes" id="UP000184418"/>
    </source>
</evidence>
<protein>
    <submittedName>
        <fullName evidence="5">OmpA family protein</fullName>
    </submittedName>
</protein>
<evidence type="ECO:0000256" key="1">
    <source>
        <dbReference type="PROSITE-ProRule" id="PRU00473"/>
    </source>
</evidence>
<keyword evidence="6" id="KW-1185">Reference proteome</keyword>
<dbReference type="OrthoDB" id="9782229at2"/>
<keyword evidence="3" id="KW-1133">Transmembrane helix</keyword>
<proteinExistence type="predicted"/>
<dbReference type="AlphaFoldDB" id="A0A1M6GYC4"/>
<accession>A0A1M6GYC4</accession>
<feature type="coiled-coil region" evidence="2">
    <location>
        <begin position="13"/>
        <end position="47"/>
    </location>
</feature>
<dbReference type="Proteomes" id="UP000184418">
    <property type="component" value="Unassembled WGS sequence"/>
</dbReference>
<name>A0A1M6GYC4_9BACT</name>
<dbReference type="GO" id="GO:0016020">
    <property type="term" value="C:membrane"/>
    <property type="evidence" value="ECO:0007669"/>
    <property type="project" value="UniProtKB-UniRule"/>
</dbReference>
<organism evidence="5 6">
    <name type="scientific">Hymenobacter daecheongensis DSM 21074</name>
    <dbReference type="NCBI Taxonomy" id="1121955"/>
    <lineage>
        <taxon>Bacteria</taxon>
        <taxon>Pseudomonadati</taxon>
        <taxon>Bacteroidota</taxon>
        <taxon>Cytophagia</taxon>
        <taxon>Cytophagales</taxon>
        <taxon>Hymenobacteraceae</taxon>
        <taxon>Hymenobacter</taxon>
    </lineage>
</organism>
<gene>
    <name evidence="5" type="ORF">SAMN02745146_2441</name>
</gene>
<evidence type="ECO:0000259" key="4">
    <source>
        <dbReference type="PROSITE" id="PS51123"/>
    </source>
</evidence>
<evidence type="ECO:0000313" key="5">
    <source>
        <dbReference type="EMBL" id="SHJ14865.1"/>
    </source>
</evidence>
<sequence length="331" mass="37477">MAKQKNGETQAALSLEELEKTKLAAEISKLEAERRKLDADNQEVQKRLDAAWYANLGFLQTLISGVLGLGAFLGLFKLVLEPVFRTENIEATLQIAEKKRENHKKTLEIDSLTKNIKQAKINLLLLEKKITNQRAELGAISRSLATEKDNLLISEKRATVIDGNLKLKQQQLKQKEVDLKVLKSGFDHDINLLTDMLVYMTGNSNIRTVDSDFQLRFGTVFFEYDKKNIPMQEVPKLQALLRILQDNPSFKVQLKASFAQGVTKEYAQNISEVLAESIKKYLSAKGIERDRIVSISYGSSSAFFDFSNYRIVKPSQLLPFNRSVELLIVLP</sequence>
<dbReference type="EMBL" id="FQYN01000004">
    <property type="protein sequence ID" value="SHJ14865.1"/>
    <property type="molecule type" value="Genomic_DNA"/>
</dbReference>
<feature type="coiled-coil region" evidence="2">
    <location>
        <begin position="86"/>
        <end position="136"/>
    </location>
</feature>
<evidence type="ECO:0000256" key="3">
    <source>
        <dbReference type="SAM" id="Phobius"/>
    </source>
</evidence>
<dbReference type="SUPFAM" id="SSF103088">
    <property type="entry name" value="OmpA-like"/>
    <property type="match status" value="1"/>
</dbReference>
<dbReference type="Pfam" id="PF00691">
    <property type="entry name" value="OmpA"/>
    <property type="match status" value="1"/>
</dbReference>
<dbReference type="RefSeq" id="WP_073109515.1">
    <property type="nucleotide sequence ID" value="NZ_FQYN01000004.1"/>
</dbReference>
<dbReference type="InterPro" id="IPR036737">
    <property type="entry name" value="OmpA-like_sf"/>
</dbReference>
<evidence type="ECO:0000256" key="2">
    <source>
        <dbReference type="SAM" id="Coils"/>
    </source>
</evidence>
<keyword evidence="3" id="KW-0812">Transmembrane</keyword>
<dbReference type="PROSITE" id="PS51123">
    <property type="entry name" value="OMPA_2"/>
    <property type="match status" value="1"/>
</dbReference>
<keyword evidence="1 3" id="KW-0472">Membrane</keyword>
<keyword evidence="2" id="KW-0175">Coiled coil</keyword>
<feature type="transmembrane region" description="Helical" evidence="3">
    <location>
        <begin position="52"/>
        <end position="76"/>
    </location>
</feature>
<dbReference type="Gene3D" id="3.30.1330.60">
    <property type="entry name" value="OmpA-like domain"/>
    <property type="match status" value="1"/>
</dbReference>